<dbReference type="PANTHER" id="PTHR43968">
    <property type="match status" value="1"/>
</dbReference>
<dbReference type="InterPro" id="IPR036282">
    <property type="entry name" value="Glutathione-S-Trfase_C_sf"/>
</dbReference>
<protein>
    <submittedName>
        <fullName evidence="2">Maleylacetoacetate isomerase</fullName>
    </submittedName>
</protein>
<dbReference type="Proteomes" id="UP000051870">
    <property type="component" value="Unassembled WGS sequence"/>
</dbReference>
<accession>A0A0P1IHF1</accession>
<reference evidence="3" key="1">
    <citation type="submission" date="2015-09" db="EMBL/GenBank/DDBJ databases">
        <authorList>
            <person name="Rodrigo-Torres Lidia"/>
            <person name="Arahal R.David."/>
        </authorList>
    </citation>
    <scope>NUCLEOTIDE SEQUENCE [LARGE SCALE GENOMIC DNA]</scope>
    <source>
        <strain evidence="3">CECT 7735</strain>
    </source>
</reference>
<dbReference type="Gene3D" id="3.40.30.10">
    <property type="entry name" value="Glutaredoxin"/>
    <property type="match status" value="1"/>
</dbReference>
<dbReference type="InterPro" id="IPR040079">
    <property type="entry name" value="Glutathione_S-Trfase"/>
</dbReference>
<dbReference type="GeneID" id="83882758"/>
<dbReference type="SUPFAM" id="SSF52833">
    <property type="entry name" value="Thioredoxin-like"/>
    <property type="match status" value="1"/>
</dbReference>
<keyword evidence="2" id="KW-0413">Isomerase</keyword>
<dbReference type="Gene3D" id="1.20.1050.10">
    <property type="match status" value="1"/>
</dbReference>
<name>A0A0P1IHF1_9RHOB</name>
<dbReference type="RefSeq" id="WP_058312945.1">
    <property type="nucleotide sequence ID" value="NZ_CYTW01000006.1"/>
</dbReference>
<keyword evidence="3" id="KW-1185">Reference proteome</keyword>
<dbReference type="STRING" id="1715693.PH7735_03786"/>
<dbReference type="SFLD" id="SFLDS00019">
    <property type="entry name" value="Glutathione_Transferase_(cytos"/>
    <property type="match status" value="1"/>
</dbReference>
<dbReference type="PANTHER" id="PTHR43968:SF6">
    <property type="entry name" value="GLUTATHIONE S-TRANSFERASE OMEGA"/>
    <property type="match status" value="1"/>
</dbReference>
<dbReference type="PROSITE" id="PS50404">
    <property type="entry name" value="GST_NTER"/>
    <property type="match status" value="1"/>
</dbReference>
<evidence type="ECO:0000259" key="1">
    <source>
        <dbReference type="PROSITE" id="PS50404"/>
    </source>
</evidence>
<dbReference type="GO" id="GO:0016853">
    <property type="term" value="F:isomerase activity"/>
    <property type="evidence" value="ECO:0007669"/>
    <property type="project" value="UniProtKB-KW"/>
</dbReference>
<dbReference type="CDD" id="cd03196">
    <property type="entry name" value="GST_C_5"/>
    <property type="match status" value="1"/>
</dbReference>
<dbReference type="GO" id="GO:0005737">
    <property type="term" value="C:cytoplasm"/>
    <property type="evidence" value="ECO:0007669"/>
    <property type="project" value="TreeGrafter"/>
</dbReference>
<gene>
    <name evidence="2" type="ORF">PH7735_03786</name>
</gene>
<dbReference type="InterPro" id="IPR050983">
    <property type="entry name" value="GST_Omega/HSP26"/>
</dbReference>
<organism evidence="2 3">
    <name type="scientific">Shimia thalassica</name>
    <dbReference type="NCBI Taxonomy" id="1715693"/>
    <lineage>
        <taxon>Bacteria</taxon>
        <taxon>Pseudomonadati</taxon>
        <taxon>Pseudomonadota</taxon>
        <taxon>Alphaproteobacteria</taxon>
        <taxon>Rhodobacterales</taxon>
        <taxon>Roseobacteraceae</taxon>
    </lineage>
</organism>
<dbReference type="InterPro" id="IPR004045">
    <property type="entry name" value="Glutathione_S-Trfase_N"/>
</dbReference>
<dbReference type="Pfam" id="PF13417">
    <property type="entry name" value="GST_N_3"/>
    <property type="match status" value="1"/>
</dbReference>
<sequence>MTPILYSFRRCPYAMRARLGLASAGIEVELREILLRDKAPEFLQTSPSGTVPCLEVHDQVIDESLDVMIWALGQNDPECLLDMPDAGHDLIAATDGPFKTALDRYKYHTRYENCDRETERAKAVEHLDLLNRQLAHDAWLFGPDPKLADLAILPFVRQFAFTDKKWFDEQDWPHLQRWLTFFITSDRFLSIMEKYPKWQSGDPVTTFP</sequence>
<dbReference type="PROSITE" id="PS51354">
    <property type="entry name" value="GLUTAREDOXIN_2"/>
    <property type="match status" value="1"/>
</dbReference>
<evidence type="ECO:0000313" key="3">
    <source>
        <dbReference type="Proteomes" id="UP000051870"/>
    </source>
</evidence>
<dbReference type="EMBL" id="CYTW01000006">
    <property type="protein sequence ID" value="CUK13292.1"/>
    <property type="molecule type" value="Genomic_DNA"/>
</dbReference>
<evidence type="ECO:0000313" key="2">
    <source>
        <dbReference type="EMBL" id="CUK13292.1"/>
    </source>
</evidence>
<dbReference type="AlphaFoldDB" id="A0A0P1IHF1"/>
<dbReference type="SUPFAM" id="SSF47616">
    <property type="entry name" value="GST C-terminal domain-like"/>
    <property type="match status" value="1"/>
</dbReference>
<dbReference type="Pfam" id="PF13410">
    <property type="entry name" value="GST_C_2"/>
    <property type="match status" value="1"/>
</dbReference>
<feature type="domain" description="GST N-terminal" evidence="1">
    <location>
        <begin position="1"/>
        <end position="79"/>
    </location>
</feature>
<dbReference type="InterPro" id="IPR036249">
    <property type="entry name" value="Thioredoxin-like_sf"/>
</dbReference>
<proteinExistence type="predicted"/>